<feature type="region of interest" description="Disordered" evidence="7">
    <location>
        <begin position="1291"/>
        <end position="1313"/>
    </location>
</feature>
<dbReference type="GO" id="GO:0005737">
    <property type="term" value="C:cytoplasm"/>
    <property type="evidence" value="ECO:0007669"/>
    <property type="project" value="UniProtKB-ARBA"/>
</dbReference>
<feature type="region of interest" description="Disordered" evidence="7">
    <location>
        <begin position="470"/>
        <end position="491"/>
    </location>
</feature>
<proteinExistence type="predicted"/>
<keyword evidence="3" id="KW-0597">Phosphoprotein</keyword>
<feature type="region of interest" description="Disordered" evidence="7">
    <location>
        <begin position="1"/>
        <end position="200"/>
    </location>
</feature>
<evidence type="ECO:0000256" key="4">
    <source>
        <dbReference type="ARBA" id="ARBA00023054"/>
    </source>
</evidence>
<feature type="domain" description="Pericentrin/AKAP-450 centrosomal targeting" evidence="8">
    <location>
        <begin position="1249"/>
        <end position="1336"/>
    </location>
</feature>
<dbReference type="EMBL" id="KZ819638">
    <property type="protein sequence ID" value="PWN88428.1"/>
    <property type="molecule type" value="Genomic_DNA"/>
</dbReference>
<feature type="region of interest" description="Disordered" evidence="7">
    <location>
        <begin position="379"/>
        <end position="403"/>
    </location>
</feature>
<evidence type="ECO:0000313" key="9">
    <source>
        <dbReference type="EMBL" id="PWN88428.1"/>
    </source>
</evidence>
<feature type="region of interest" description="Disordered" evidence="7">
    <location>
        <begin position="268"/>
        <end position="331"/>
    </location>
</feature>
<evidence type="ECO:0000256" key="6">
    <source>
        <dbReference type="SAM" id="Coils"/>
    </source>
</evidence>
<dbReference type="InterPro" id="IPR019528">
    <property type="entry name" value="PACT_domain"/>
</dbReference>
<dbReference type="InParanoid" id="A0A316YIH3"/>
<protein>
    <recommendedName>
        <fullName evidence="8">Pericentrin/AKAP-450 centrosomal targeting domain-containing protein</fullName>
    </recommendedName>
</protein>
<accession>A0A316YIH3</accession>
<dbReference type="Pfam" id="PF10495">
    <property type="entry name" value="PACT_coil_coil"/>
    <property type="match status" value="1"/>
</dbReference>
<dbReference type="OrthoDB" id="2020852at2759"/>
<sequence>MADESDDLSLGVARRAPSMGSLSSVTDEASFSRGDDGDESTQYYDDVGQRSNPNTDTIRSGGSNTAVLRPANRMVNVIPSGQNLDVSRASSSKASASGQMINSNATSRDQPSKSVSISGSASDDDTSRDNDESSALEPQSLRQRGADESAGEAESSAVVSSPSSEKLARRTRSTTPSSARGSPAMTTMTPRAKPADQERMKAYLLNSVKNINPLREQQLRHMTPKRNLFGTPAHTPGDASSIGDSSPAAGAGQSDRLGRVNAMQAGRTPLPSYLHRPSPLSAVSNAATPRPGGTDTDSQISDTSSTRDLTVPARMRPNTSFPGVGIQDGAHNNGGARVDSARLQGYLHKINIQLEEENVVLKEEVETLRRQFNKALKDNERLRSEAEPGEDDGQSGSTSSSKYARARIEELEHGQNELNDLLDEREDELAQAQDKIEELETKLSRGGQGEAGSNGTIVEELRDRIAELEEEQQHGDREKSHAGGFEERLREAMREADDMAREAEEVLIKERDNIAKELDEVRAQLQAAEARHNRASRREAETNTSTDEEVGLERIERLERRLAESEFQREEAIDREAKLDELCKEMEDKIVELEQELGDQHDLIEQVKELDEENIRLDEAILKAHEELDDAKSRLSDMGIAVDEKENEIQRLTMQLRQTQPNKDGKTGSEPSRAEFAALKDKLLKLEAELAEANKPLLGSEQPTPVHRSIAALKMSTLRTPKSPGELSNASWLYNESSLGDRGVVEHIHELEKKLDDANASIDEKLQELDRQGMSHMTLARKLADAHLRNEALEKELASLQGRGSHLEAIKHRLARLQCPDCRSRFDGREQVRVDSNASAAAPGADESSLSSVGNRSALRSSTASRAEALQAVSAQLEELKRRWAVDMAKLTQDREVLQFERKEFTAERSALQGENRRLREKAIEADVARREAARKVQEATQRELQRAKEAIVSFEAELRGDRNRLQALLRQSASSADVSTEVEIELGRTEARLREVDRELKSKVEMHERLQEELLEKSQVGQELPWQVYMLEAQVRQLSNDVGALRKERSAILDQRQRLHAKYRSEHDRMENAYAELSLAREAMLAHQVQLDEQIETIEGLHAALMSRNRELESAVDDRDRLKEQRREILDDVGLLESDLKRVREESERFGIDLQRLREEKSRMKEEQRKIDEERAKVEKDDAAKRHERQRQIEMEQRRIEDQIKISQLTEKLEEVRRRAAQDDTRLHEEHRRQCQGLLLQIRYLKAKLGRESDLRQDVVHQKSYLLQLVGGLELGEEATNRFVADLQRSRRRHQHGVAEENAPRSKGQEARRRWAKVQTVVLAVCRARLMAKNWAQTRRVGAALKEAHWAAKKESGYRQLQHKQQQQQQS</sequence>
<feature type="coiled-coil region" evidence="6">
    <location>
        <begin position="888"/>
        <end position="1014"/>
    </location>
</feature>
<feature type="region of interest" description="Disordered" evidence="7">
    <location>
        <begin position="526"/>
        <end position="550"/>
    </location>
</feature>
<keyword evidence="5" id="KW-0206">Cytoskeleton</keyword>
<feature type="compositionally biased region" description="Low complexity" evidence="7">
    <location>
        <begin position="294"/>
        <end position="308"/>
    </location>
</feature>
<dbReference type="Gene3D" id="1.10.287.1490">
    <property type="match status" value="1"/>
</dbReference>
<dbReference type="STRING" id="215250.A0A316YIH3"/>
<feature type="compositionally biased region" description="Polar residues" evidence="7">
    <location>
        <begin position="98"/>
        <end position="121"/>
    </location>
</feature>
<feature type="coiled-coil region" evidence="6">
    <location>
        <begin position="748"/>
        <end position="810"/>
    </location>
</feature>
<feature type="region of interest" description="Disordered" evidence="7">
    <location>
        <begin position="221"/>
        <end position="254"/>
    </location>
</feature>
<gene>
    <name evidence="9" type="ORF">FA10DRAFT_268616</name>
</gene>
<evidence type="ECO:0000256" key="7">
    <source>
        <dbReference type="SAM" id="MobiDB-lite"/>
    </source>
</evidence>
<evidence type="ECO:0000313" key="10">
    <source>
        <dbReference type="Proteomes" id="UP000245768"/>
    </source>
</evidence>
<evidence type="ECO:0000256" key="3">
    <source>
        <dbReference type="ARBA" id="ARBA00022553"/>
    </source>
</evidence>
<feature type="compositionally biased region" description="Polar residues" evidence="7">
    <location>
        <begin position="49"/>
        <end position="66"/>
    </location>
</feature>
<feature type="compositionally biased region" description="Polar residues" evidence="7">
    <location>
        <begin position="20"/>
        <end position="29"/>
    </location>
</feature>
<feature type="compositionally biased region" description="Low complexity" evidence="7">
    <location>
        <begin position="87"/>
        <end position="97"/>
    </location>
</feature>
<feature type="region of interest" description="Disordered" evidence="7">
    <location>
        <begin position="834"/>
        <end position="856"/>
    </location>
</feature>
<feature type="region of interest" description="Disordered" evidence="7">
    <location>
        <begin position="1163"/>
        <end position="1191"/>
    </location>
</feature>
<keyword evidence="10" id="KW-1185">Reference proteome</keyword>
<keyword evidence="4 6" id="KW-0175">Coiled coil</keyword>
<keyword evidence="2" id="KW-0963">Cytoplasm</keyword>
<dbReference type="PANTHER" id="PTHR43941">
    <property type="entry name" value="STRUCTURAL MAINTENANCE OF CHROMOSOMES PROTEIN 2"/>
    <property type="match status" value="1"/>
</dbReference>
<feature type="compositionally biased region" description="Basic and acidic residues" evidence="7">
    <location>
        <begin position="1298"/>
        <end position="1313"/>
    </location>
</feature>
<dbReference type="GeneID" id="37044319"/>
<organism evidence="9 10">
    <name type="scientific">Acaromyces ingoldii</name>
    <dbReference type="NCBI Taxonomy" id="215250"/>
    <lineage>
        <taxon>Eukaryota</taxon>
        <taxon>Fungi</taxon>
        <taxon>Dikarya</taxon>
        <taxon>Basidiomycota</taxon>
        <taxon>Ustilaginomycotina</taxon>
        <taxon>Exobasidiomycetes</taxon>
        <taxon>Exobasidiales</taxon>
        <taxon>Cryptobasidiaceae</taxon>
        <taxon>Acaromyces</taxon>
    </lineage>
</organism>
<feature type="compositionally biased region" description="Low complexity" evidence="7">
    <location>
        <begin position="152"/>
        <end position="165"/>
    </location>
</feature>
<comment type="subcellular location">
    <subcellularLocation>
        <location evidence="1">Cytoplasm</location>
        <location evidence="1">Cytoskeleton</location>
        <location evidence="1">Microtubule organizing center</location>
    </subcellularLocation>
</comment>
<dbReference type="RefSeq" id="XP_025375626.1">
    <property type="nucleotide sequence ID" value="XM_025522403.1"/>
</dbReference>
<dbReference type="GO" id="GO:0005815">
    <property type="term" value="C:microtubule organizing center"/>
    <property type="evidence" value="ECO:0007669"/>
    <property type="project" value="UniProtKB-SubCell"/>
</dbReference>
<reference evidence="9 10" key="1">
    <citation type="journal article" date="2018" name="Mol. Biol. Evol.">
        <title>Broad Genomic Sampling Reveals a Smut Pathogenic Ancestry of the Fungal Clade Ustilaginomycotina.</title>
        <authorList>
            <person name="Kijpornyongpan T."/>
            <person name="Mondo S.J."/>
            <person name="Barry K."/>
            <person name="Sandor L."/>
            <person name="Lee J."/>
            <person name="Lipzen A."/>
            <person name="Pangilinan J."/>
            <person name="LaButti K."/>
            <person name="Hainaut M."/>
            <person name="Henrissat B."/>
            <person name="Grigoriev I.V."/>
            <person name="Spatafora J.W."/>
            <person name="Aime M.C."/>
        </authorList>
    </citation>
    <scope>NUCLEOTIDE SEQUENCE [LARGE SCALE GENOMIC DNA]</scope>
    <source>
        <strain evidence="9 10">MCA 4198</strain>
    </source>
</reference>
<dbReference type="Proteomes" id="UP000245768">
    <property type="component" value="Unassembled WGS sequence"/>
</dbReference>
<name>A0A316YIH3_9BASI</name>
<feature type="compositionally biased region" description="Basic and acidic residues" evidence="7">
    <location>
        <begin position="529"/>
        <end position="541"/>
    </location>
</feature>
<evidence type="ECO:0000256" key="5">
    <source>
        <dbReference type="ARBA" id="ARBA00023212"/>
    </source>
</evidence>
<evidence type="ECO:0000259" key="8">
    <source>
        <dbReference type="Pfam" id="PF10495"/>
    </source>
</evidence>
<evidence type="ECO:0000256" key="2">
    <source>
        <dbReference type="ARBA" id="ARBA00022490"/>
    </source>
</evidence>
<evidence type="ECO:0000256" key="1">
    <source>
        <dbReference type="ARBA" id="ARBA00004267"/>
    </source>
</evidence>
<feature type="compositionally biased region" description="Low complexity" evidence="7">
    <location>
        <begin position="173"/>
        <end position="184"/>
    </location>
</feature>
<dbReference type="PANTHER" id="PTHR43941:SF1">
    <property type="entry name" value="STRUCTURAL MAINTENANCE OF CHROMOSOMES PROTEIN 2"/>
    <property type="match status" value="1"/>
</dbReference>